<name>A0ABW1AIC7_9ACTN</name>
<evidence type="ECO:0000259" key="1">
    <source>
        <dbReference type="Pfam" id="PF14833"/>
    </source>
</evidence>
<organism evidence="2 3">
    <name type="scientific">Actinomadura rugatobispora</name>
    <dbReference type="NCBI Taxonomy" id="1994"/>
    <lineage>
        <taxon>Bacteria</taxon>
        <taxon>Bacillati</taxon>
        <taxon>Actinomycetota</taxon>
        <taxon>Actinomycetes</taxon>
        <taxon>Streptosporangiales</taxon>
        <taxon>Thermomonosporaceae</taxon>
        <taxon>Actinomadura</taxon>
    </lineage>
</organism>
<dbReference type="RefSeq" id="WP_378291772.1">
    <property type="nucleotide sequence ID" value="NZ_JBHSON010000135.1"/>
</dbReference>
<sequence length="77" mass="8311">MKAIRDGDFEPSFTLRNAEKDTRLIGEAARSAGIRVDMTDAANQRFRRAIDQGHGDEDMAATYFAGFSAQATAPGSS</sequence>
<dbReference type="Proteomes" id="UP001596074">
    <property type="component" value="Unassembled WGS sequence"/>
</dbReference>
<gene>
    <name evidence="2" type="ORF">ACFPZN_51345</name>
</gene>
<protein>
    <submittedName>
        <fullName evidence="2">NAD-binding protein</fullName>
    </submittedName>
</protein>
<proteinExistence type="predicted"/>
<comment type="caution">
    <text evidence="2">The sequence shown here is derived from an EMBL/GenBank/DDBJ whole genome shotgun (WGS) entry which is preliminary data.</text>
</comment>
<keyword evidence="3" id="KW-1185">Reference proteome</keyword>
<dbReference type="InterPro" id="IPR029154">
    <property type="entry name" value="HIBADH-like_NADP-bd"/>
</dbReference>
<dbReference type="Pfam" id="PF14833">
    <property type="entry name" value="NAD_binding_11"/>
    <property type="match status" value="1"/>
</dbReference>
<feature type="domain" description="3-hydroxyisobutyrate dehydrogenase-like NAD-binding" evidence="1">
    <location>
        <begin position="3"/>
        <end position="62"/>
    </location>
</feature>
<dbReference type="InterPro" id="IPR013328">
    <property type="entry name" value="6PGD_dom2"/>
</dbReference>
<accession>A0ABW1AIC7</accession>
<dbReference type="EMBL" id="JBHSON010000135">
    <property type="protein sequence ID" value="MFC5754070.1"/>
    <property type="molecule type" value="Genomic_DNA"/>
</dbReference>
<dbReference type="SUPFAM" id="SSF48179">
    <property type="entry name" value="6-phosphogluconate dehydrogenase C-terminal domain-like"/>
    <property type="match status" value="1"/>
</dbReference>
<dbReference type="InterPro" id="IPR008927">
    <property type="entry name" value="6-PGluconate_DH-like_C_sf"/>
</dbReference>
<evidence type="ECO:0000313" key="2">
    <source>
        <dbReference type="EMBL" id="MFC5754070.1"/>
    </source>
</evidence>
<dbReference type="Gene3D" id="1.10.1040.10">
    <property type="entry name" value="N-(1-d-carboxylethyl)-l-norvaline Dehydrogenase, domain 2"/>
    <property type="match status" value="1"/>
</dbReference>
<reference evidence="3" key="1">
    <citation type="journal article" date="2019" name="Int. J. Syst. Evol. Microbiol.">
        <title>The Global Catalogue of Microorganisms (GCM) 10K type strain sequencing project: providing services to taxonomists for standard genome sequencing and annotation.</title>
        <authorList>
            <consortium name="The Broad Institute Genomics Platform"/>
            <consortium name="The Broad Institute Genome Sequencing Center for Infectious Disease"/>
            <person name="Wu L."/>
            <person name="Ma J."/>
        </authorList>
    </citation>
    <scope>NUCLEOTIDE SEQUENCE [LARGE SCALE GENOMIC DNA]</scope>
    <source>
        <strain evidence="3">KCTC 42087</strain>
    </source>
</reference>
<evidence type="ECO:0000313" key="3">
    <source>
        <dbReference type="Proteomes" id="UP001596074"/>
    </source>
</evidence>